<dbReference type="Pfam" id="PF03874">
    <property type="entry name" value="RNA_pol_Rpb4"/>
    <property type="match status" value="1"/>
</dbReference>
<dbReference type="GO" id="GO:0000166">
    <property type="term" value="F:nucleotide binding"/>
    <property type="evidence" value="ECO:0007669"/>
    <property type="project" value="InterPro"/>
</dbReference>
<dbReference type="GO" id="GO:0005737">
    <property type="term" value="C:cytoplasm"/>
    <property type="evidence" value="ECO:0007669"/>
    <property type="project" value="UniProtKB-SubCell"/>
</dbReference>
<comment type="function">
    <text evidence="1">DNA-dependent RNA polymerase (RNAP) catalyzes the transcription of DNA into RNA using the four ribonucleoside triphosphates as substrates. This subunit is less well bound than the others.</text>
</comment>
<dbReference type="EMBL" id="CP062310">
    <property type="protein sequence ID" value="QOJ78283.1"/>
    <property type="molecule type" value="Genomic_DNA"/>
</dbReference>
<dbReference type="PANTHER" id="PTHR39646">
    <property type="entry name" value="RNA POLYMERASE RPB4"/>
    <property type="match status" value="1"/>
</dbReference>
<dbReference type="HAMAP" id="MF_00864">
    <property type="entry name" value="RNApol_arch_Rpo4"/>
    <property type="match status" value="1"/>
</dbReference>
<comment type="subunit">
    <text evidence="1">Part of the RNA polymerase complex. Forms a stalk with Rpo7 that extends from the main structure.</text>
</comment>
<keyword evidence="1" id="KW-0963">Cytoplasm</keyword>
<dbReference type="Gene3D" id="6.10.140.10">
    <property type="match status" value="1"/>
</dbReference>
<organism evidence="2 3">
    <name type="scientific">Infirmifilum lucidum</name>
    <dbReference type="NCBI Taxonomy" id="2776706"/>
    <lineage>
        <taxon>Archaea</taxon>
        <taxon>Thermoproteota</taxon>
        <taxon>Thermoprotei</taxon>
        <taxon>Thermofilales</taxon>
        <taxon>Thermofilaceae</taxon>
        <taxon>Infirmifilum</taxon>
    </lineage>
</organism>
<dbReference type="SUPFAM" id="SSF47819">
    <property type="entry name" value="HRDC-like"/>
    <property type="match status" value="1"/>
</dbReference>
<dbReference type="InterPro" id="IPR010924">
    <property type="entry name" value="Rpo4"/>
</dbReference>
<gene>
    <name evidence="1" type="primary">rpo4</name>
    <name evidence="1" type="synonym">rpoF</name>
    <name evidence="2" type="ORF">IG193_05810</name>
</gene>
<evidence type="ECO:0000313" key="2">
    <source>
        <dbReference type="EMBL" id="QOJ78283.1"/>
    </source>
</evidence>
<protein>
    <recommendedName>
        <fullName evidence="1">DNA-directed RNA polymerase subunit Rpo4</fullName>
        <ecNumber evidence="1">2.7.7.6</ecNumber>
    </recommendedName>
    <alternativeName>
        <fullName evidence="1">DNA-directed RNA polymerase subunit F</fullName>
    </alternativeName>
</protein>
<dbReference type="Gene3D" id="1.10.150.80">
    <property type="entry name" value="HRDC domain"/>
    <property type="match status" value="1"/>
</dbReference>
<keyword evidence="3" id="KW-1185">Reference proteome</keyword>
<dbReference type="AlphaFoldDB" id="A0A7L9FGZ7"/>
<keyword evidence="1" id="KW-0240">DNA-directed RNA polymerase</keyword>
<keyword evidence="1" id="KW-0808">Transferase</keyword>
<dbReference type="InterPro" id="IPR005574">
    <property type="entry name" value="Rpb4/RPC9"/>
</dbReference>
<dbReference type="KEGG" id="thel:IG193_05810"/>
<keyword evidence="1" id="KW-0804">Transcription</keyword>
<keyword evidence="1" id="KW-0548">Nucleotidyltransferase</keyword>
<dbReference type="PIRSF" id="PIRSF005053">
    <property type="entry name" value="RNA_pol_F_arch"/>
    <property type="match status" value="1"/>
</dbReference>
<dbReference type="GO" id="GO:0003899">
    <property type="term" value="F:DNA-directed RNA polymerase activity"/>
    <property type="evidence" value="ECO:0007669"/>
    <property type="project" value="UniProtKB-UniRule"/>
</dbReference>
<evidence type="ECO:0000256" key="1">
    <source>
        <dbReference type="HAMAP-Rule" id="MF_00864"/>
    </source>
</evidence>
<accession>A0A7L9FGZ7</accession>
<sequence length="112" mass="13203">MEFPVPKVLSERNLTLAEVRDILEKIESKRELTNFERYTLEYARKFAKIEEPAKSRQIVEELVRTFDLPESIAVQLVNIKPRDQGEVRLILAPLNKVYSDDDYRKIIELVNK</sequence>
<name>A0A7L9FGZ7_9CREN</name>
<comment type="catalytic activity">
    <reaction evidence="1">
        <text>RNA(n) + a ribonucleoside 5'-triphosphate = RNA(n+1) + diphosphate</text>
        <dbReference type="Rhea" id="RHEA:21248"/>
        <dbReference type="Rhea" id="RHEA-COMP:14527"/>
        <dbReference type="Rhea" id="RHEA-COMP:17342"/>
        <dbReference type="ChEBI" id="CHEBI:33019"/>
        <dbReference type="ChEBI" id="CHEBI:61557"/>
        <dbReference type="ChEBI" id="CHEBI:140395"/>
        <dbReference type="EC" id="2.7.7.6"/>
    </reaction>
</comment>
<proteinExistence type="inferred from homology"/>
<comment type="similarity">
    <text evidence="1">Belongs to the eukaryotic RPB4 RNA polymerase subunit family.</text>
</comment>
<dbReference type="GO" id="GO:0000428">
    <property type="term" value="C:DNA-directed RNA polymerase complex"/>
    <property type="evidence" value="ECO:0007669"/>
    <property type="project" value="UniProtKB-KW"/>
</dbReference>
<comment type="subcellular location">
    <subcellularLocation>
        <location evidence="1">Cytoplasm</location>
    </subcellularLocation>
</comment>
<dbReference type="InterPro" id="IPR044876">
    <property type="entry name" value="HRDC_dom_sf"/>
</dbReference>
<dbReference type="InterPro" id="IPR010997">
    <property type="entry name" value="HRDC-like_sf"/>
</dbReference>
<dbReference type="GO" id="GO:0006352">
    <property type="term" value="P:DNA-templated transcription initiation"/>
    <property type="evidence" value="ECO:0007669"/>
    <property type="project" value="InterPro"/>
</dbReference>
<dbReference type="RefSeq" id="WP_192818255.1">
    <property type="nucleotide sequence ID" value="NZ_CP062310.1"/>
</dbReference>
<reference evidence="2 3" key="1">
    <citation type="submission" date="2020-10" db="EMBL/GenBank/DDBJ databases">
        <title>Thermofilum lucidum 3507LT sp. nov. a novel member of Thermofilaceae family isolated from Chile hot spring, and proposal of description order Thermofilales.</title>
        <authorList>
            <person name="Zayulina K.S."/>
            <person name="Elcheninov A.G."/>
            <person name="Toshchakov S.V."/>
            <person name="Kublanov I.V."/>
        </authorList>
    </citation>
    <scope>NUCLEOTIDE SEQUENCE [LARGE SCALE GENOMIC DNA]</scope>
    <source>
        <strain evidence="2 3">3507LT</strain>
    </source>
</reference>
<dbReference type="PANTHER" id="PTHR39646:SF1">
    <property type="entry name" value="DNA-DIRECTED RNA POLYMERASE SUBUNIT RPO4"/>
    <property type="match status" value="1"/>
</dbReference>
<dbReference type="InParanoid" id="A0A7L9FGZ7"/>
<dbReference type="EC" id="2.7.7.6" evidence="1"/>
<dbReference type="GeneID" id="59149392"/>
<evidence type="ECO:0000313" key="3">
    <source>
        <dbReference type="Proteomes" id="UP000594121"/>
    </source>
</evidence>
<dbReference type="Proteomes" id="UP000594121">
    <property type="component" value="Chromosome"/>
</dbReference>